<dbReference type="EMBL" id="FQ790286">
    <property type="protein sequence ID" value="CCD47507.1"/>
    <property type="molecule type" value="Genomic_DNA"/>
</dbReference>
<dbReference type="HOGENOM" id="CLU_3106069_0_0_1"/>
<dbReference type="AlphaFoldDB" id="G2Y4B7"/>
<dbReference type="InParanoid" id="G2Y4B7"/>
<proteinExistence type="predicted"/>
<sequence length="51" mass="5422">MDGSSDLHKCSLRLYILSLDGGSTSEETPDSTFDDAAASSLRWQIGSDLTA</sequence>
<dbReference type="Proteomes" id="UP000008177">
    <property type="component" value="Unplaced contigs"/>
</dbReference>
<name>G2Y4B7_BOTF4</name>
<accession>G2Y4B7</accession>
<reference evidence="2" key="1">
    <citation type="journal article" date="2011" name="PLoS Genet.">
        <title>Genomic analysis of the necrotrophic fungal pathogens Sclerotinia sclerotiorum and Botrytis cinerea.</title>
        <authorList>
            <person name="Amselem J."/>
            <person name="Cuomo C.A."/>
            <person name="van Kan J.A."/>
            <person name="Viaud M."/>
            <person name="Benito E.P."/>
            <person name="Couloux A."/>
            <person name="Coutinho P.M."/>
            <person name="de Vries R.P."/>
            <person name="Dyer P.S."/>
            <person name="Fillinger S."/>
            <person name="Fournier E."/>
            <person name="Gout L."/>
            <person name="Hahn M."/>
            <person name="Kohn L."/>
            <person name="Lapalu N."/>
            <person name="Plummer K.M."/>
            <person name="Pradier J.M."/>
            <person name="Quevillon E."/>
            <person name="Sharon A."/>
            <person name="Simon A."/>
            <person name="ten Have A."/>
            <person name="Tudzynski B."/>
            <person name="Tudzynski P."/>
            <person name="Wincker P."/>
            <person name="Andrew M."/>
            <person name="Anthouard V."/>
            <person name="Beever R.E."/>
            <person name="Beffa R."/>
            <person name="Benoit I."/>
            <person name="Bouzid O."/>
            <person name="Brault B."/>
            <person name="Chen Z."/>
            <person name="Choquer M."/>
            <person name="Collemare J."/>
            <person name="Cotton P."/>
            <person name="Danchin E.G."/>
            <person name="Da Silva C."/>
            <person name="Gautier A."/>
            <person name="Giraud C."/>
            <person name="Giraud T."/>
            <person name="Gonzalez C."/>
            <person name="Grossetete S."/>
            <person name="Guldener U."/>
            <person name="Henrissat B."/>
            <person name="Howlett B.J."/>
            <person name="Kodira C."/>
            <person name="Kretschmer M."/>
            <person name="Lappartient A."/>
            <person name="Leroch M."/>
            <person name="Levis C."/>
            <person name="Mauceli E."/>
            <person name="Neuveglise C."/>
            <person name="Oeser B."/>
            <person name="Pearson M."/>
            <person name="Poulain J."/>
            <person name="Poussereau N."/>
            <person name="Quesneville H."/>
            <person name="Rascle C."/>
            <person name="Schumacher J."/>
            <person name="Segurens B."/>
            <person name="Sexton A."/>
            <person name="Silva E."/>
            <person name="Sirven C."/>
            <person name="Soanes D.M."/>
            <person name="Talbot N.J."/>
            <person name="Templeton M."/>
            <person name="Yandava C."/>
            <person name="Yarden O."/>
            <person name="Zeng Q."/>
            <person name="Rollins J.A."/>
            <person name="Lebrun M.H."/>
            <person name="Dickman M."/>
        </authorList>
    </citation>
    <scope>NUCLEOTIDE SEQUENCE [LARGE SCALE GENOMIC DNA]</scope>
    <source>
        <strain evidence="2">T4</strain>
    </source>
</reference>
<gene>
    <name evidence="1" type="ORF">BofuT4_uP006660.1</name>
</gene>
<evidence type="ECO:0000313" key="2">
    <source>
        <dbReference type="Proteomes" id="UP000008177"/>
    </source>
</evidence>
<organism evidence="1 2">
    <name type="scientific">Botryotinia fuckeliana (strain T4)</name>
    <name type="common">Noble rot fungus</name>
    <name type="synonym">Botrytis cinerea</name>
    <dbReference type="NCBI Taxonomy" id="999810"/>
    <lineage>
        <taxon>Eukaryota</taxon>
        <taxon>Fungi</taxon>
        <taxon>Dikarya</taxon>
        <taxon>Ascomycota</taxon>
        <taxon>Pezizomycotina</taxon>
        <taxon>Leotiomycetes</taxon>
        <taxon>Helotiales</taxon>
        <taxon>Sclerotiniaceae</taxon>
        <taxon>Botrytis</taxon>
    </lineage>
</organism>
<evidence type="ECO:0000313" key="1">
    <source>
        <dbReference type="EMBL" id="CCD47507.1"/>
    </source>
</evidence>
<protein>
    <submittedName>
        <fullName evidence="1">Uncharacterized protein</fullName>
    </submittedName>
</protein>